<proteinExistence type="predicted"/>
<dbReference type="Pfam" id="PF15018">
    <property type="entry name" value="InaF-motif"/>
    <property type="match status" value="1"/>
</dbReference>
<sequence>MADSVSLTVPEAPRRKSSSPPKPAGGGDNKPISPVQILTFKMFMVVTYLSIGFGLAFFLGIYYVFLWEPIRGNYSQHHVYIGHSSAVFHPQ</sequence>
<accession>A0A0L8FQP3</accession>
<protein>
    <submittedName>
        <fullName evidence="3">Uncharacterized protein</fullName>
    </submittedName>
</protein>
<evidence type="ECO:0000256" key="2">
    <source>
        <dbReference type="SAM" id="Phobius"/>
    </source>
</evidence>
<reference evidence="3" key="1">
    <citation type="submission" date="2015-07" db="EMBL/GenBank/DDBJ databases">
        <title>MeaNS - Measles Nucleotide Surveillance Program.</title>
        <authorList>
            <person name="Tran T."/>
            <person name="Druce J."/>
        </authorList>
    </citation>
    <scope>NUCLEOTIDE SEQUENCE</scope>
    <source>
        <strain evidence="3">UCB-OBI-ISO-001</strain>
        <tissue evidence="3">Gonad</tissue>
    </source>
</reference>
<feature type="transmembrane region" description="Helical" evidence="2">
    <location>
        <begin position="42"/>
        <end position="65"/>
    </location>
</feature>
<dbReference type="AlphaFoldDB" id="A0A0L8FQP3"/>
<dbReference type="EMBL" id="KQ427464">
    <property type="protein sequence ID" value="KOF67041.1"/>
    <property type="molecule type" value="Genomic_DNA"/>
</dbReference>
<organism evidence="3">
    <name type="scientific">Octopus bimaculoides</name>
    <name type="common">California two-spotted octopus</name>
    <dbReference type="NCBI Taxonomy" id="37653"/>
    <lineage>
        <taxon>Eukaryota</taxon>
        <taxon>Metazoa</taxon>
        <taxon>Spiralia</taxon>
        <taxon>Lophotrochozoa</taxon>
        <taxon>Mollusca</taxon>
        <taxon>Cephalopoda</taxon>
        <taxon>Coleoidea</taxon>
        <taxon>Octopodiformes</taxon>
        <taxon>Octopoda</taxon>
        <taxon>Incirrata</taxon>
        <taxon>Octopodidae</taxon>
        <taxon>Octopus</taxon>
    </lineage>
</organism>
<keyword evidence="2" id="KW-0812">Transmembrane</keyword>
<evidence type="ECO:0000256" key="1">
    <source>
        <dbReference type="SAM" id="MobiDB-lite"/>
    </source>
</evidence>
<keyword evidence="2" id="KW-0472">Membrane</keyword>
<dbReference type="InterPro" id="IPR029162">
    <property type="entry name" value="InaF-motif"/>
</dbReference>
<name>A0A0L8FQP3_OCTBM</name>
<keyword evidence="2" id="KW-1133">Transmembrane helix</keyword>
<evidence type="ECO:0000313" key="3">
    <source>
        <dbReference type="EMBL" id="KOF67041.1"/>
    </source>
</evidence>
<feature type="region of interest" description="Disordered" evidence="1">
    <location>
        <begin position="1"/>
        <end position="30"/>
    </location>
</feature>
<gene>
    <name evidence="3" type="ORF">OCBIM_22010651mg</name>
</gene>